<evidence type="ECO:0000313" key="1">
    <source>
        <dbReference type="EMBL" id="KAK9290035.1"/>
    </source>
</evidence>
<evidence type="ECO:0000313" key="2">
    <source>
        <dbReference type="Proteomes" id="UP001415857"/>
    </source>
</evidence>
<comment type="caution">
    <text evidence="1">The sequence shown here is derived from an EMBL/GenBank/DDBJ whole genome shotgun (WGS) entry which is preliminary data.</text>
</comment>
<organism evidence="1 2">
    <name type="scientific">Liquidambar formosana</name>
    <name type="common">Formosan gum</name>
    <dbReference type="NCBI Taxonomy" id="63359"/>
    <lineage>
        <taxon>Eukaryota</taxon>
        <taxon>Viridiplantae</taxon>
        <taxon>Streptophyta</taxon>
        <taxon>Embryophyta</taxon>
        <taxon>Tracheophyta</taxon>
        <taxon>Spermatophyta</taxon>
        <taxon>Magnoliopsida</taxon>
        <taxon>eudicotyledons</taxon>
        <taxon>Gunneridae</taxon>
        <taxon>Pentapetalae</taxon>
        <taxon>Saxifragales</taxon>
        <taxon>Altingiaceae</taxon>
        <taxon>Liquidambar</taxon>
    </lineage>
</organism>
<gene>
    <name evidence="1" type="ORF">L1049_008198</name>
</gene>
<dbReference type="AlphaFoldDB" id="A0AAP0X904"/>
<protein>
    <submittedName>
        <fullName evidence="1">Uncharacterized protein</fullName>
    </submittedName>
</protein>
<reference evidence="1 2" key="1">
    <citation type="journal article" date="2024" name="Plant J.">
        <title>Genome sequences and population genomics reveal climatic adaptation and genomic divergence between two closely related sweetgum species.</title>
        <authorList>
            <person name="Xu W.Q."/>
            <person name="Ren C.Q."/>
            <person name="Zhang X.Y."/>
            <person name="Comes H.P."/>
            <person name="Liu X.H."/>
            <person name="Li Y.G."/>
            <person name="Kettle C.J."/>
            <person name="Jalonen R."/>
            <person name="Gaisberger H."/>
            <person name="Ma Y.Z."/>
            <person name="Qiu Y.X."/>
        </authorList>
    </citation>
    <scope>NUCLEOTIDE SEQUENCE [LARGE SCALE GENOMIC DNA]</scope>
    <source>
        <strain evidence="1">Hangzhou</strain>
    </source>
</reference>
<sequence>MESRQGARLVLQAADHSYFYGWPGTIPPPRHRLVFFAGCMQNSHICKQLIASCRNDTYMDTFSNELQSAQ</sequence>
<name>A0AAP0X904_LIQFO</name>
<dbReference type="Proteomes" id="UP001415857">
    <property type="component" value="Unassembled WGS sequence"/>
</dbReference>
<proteinExistence type="predicted"/>
<accession>A0AAP0X904</accession>
<dbReference type="EMBL" id="JBBPBK010000002">
    <property type="protein sequence ID" value="KAK9290035.1"/>
    <property type="molecule type" value="Genomic_DNA"/>
</dbReference>
<keyword evidence="2" id="KW-1185">Reference proteome</keyword>